<evidence type="ECO:0000256" key="8">
    <source>
        <dbReference type="ARBA" id="ARBA00022490"/>
    </source>
</evidence>
<dbReference type="InterPro" id="IPR037784">
    <property type="entry name" value="C2_PKN"/>
</dbReference>
<evidence type="ECO:0000256" key="3">
    <source>
        <dbReference type="ARBA" id="ARBA00004370"/>
    </source>
</evidence>
<dbReference type="GO" id="GO:0030496">
    <property type="term" value="C:midbody"/>
    <property type="evidence" value="ECO:0007669"/>
    <property type="project" value="UniProtKB-SubCell"/>
</dbReference>
<dbReference type="GeneTree" id="ENSGT00940000154339"/>
<gene>
    <name evidence="30" type="primary">PKN2</name>
    <name evidence="30" type="synonym">pkn2a</name>
</gene>
<dbReference type="SMART" id="SM00133">
    <property type="entry name" value="S_TK_X"/>
    <property type="match status" value="1"/>
</dbReference>
<evidence type="ECO:0000259" key="28">
    <source>
        <dbReference type="PROSITE" id="PS51285"/>
    </source>
</evidence>
<keyword evidence="18" id="KW-0472">Membrane</keyword>
<keyword evidence="11" id="KW-0808">Transferase</keyword>
<feature type="domain" description="REM-1" evidence="29">
    <location>
        <begin position="195"/>
        <end position="275"/>
    </location>
</feature>
<evidence type="ECO:0000256" key="19">
    <source>
        <dbReference type="ARBA" id="ARBA00023163"/>
    </source>
</evidence>
<evidence type="ECO:0000256" key="11">
    <source>
        <dbReference type="ARBA" id="ARBA00022679"/>
    </source>
</evidence>
<dbReference type="PROSITE" id="PS51285">
    <property type="entry name" value="AGC_KINASE_CTER"/>
    <property type="match status" value="1"/>
</dbReference>
<comment type="subcellular location">
    <subcellularLocation>
        <location evidence="5">Cleavage furrow</location>
    </subcellularLocation>
    <subcellularLocation>
        <location evidence="4">Cytoplasm</location>
    </subcellularLocation>
    <subcellularLocation>
        <location evidence="3">Membrane</location>
    </subcellularLocation>
    <subcellularLocation>
        <location evidence="2">Midbody</location>
    </subcellularLocation>
    <subcellularLocation>
        <location evidence="1">Nucleus</location>
    </subcellularLocation>
</comment>
<dbReference type="FunFam" id="1.10.287.160:FF:000002">
    <property type="entry name" value="Putative serine/threonine-protein kinase N2"/>
    <property type="match status" value="1"/>
</dbReference>
<dbReference type="GO" id="GO:0005524">
    <property type="term" value="F:ATP binding"/>
    <property type="evidence" value="ECO:0007669"/>
    <property type="project" value="UniProtKB-UniRule"/>
</dbReference>
<keyword evidence="8" id="KW-0963">Cytoplasm</keyword>
<dbReference type="SUPFAM" id="SSF46585">
    <property type="entry name" value="HR1 repeat"/>
    <property type="match status" value="3"/>
</dbReference>
<dbReference type="PANTHER" id="PTHR24351">
    <property type="entry name" value="RIBOSOMAL PROTEIN S6 KINASE"/>
    <property type="match status" value="1"/>
</dbReference>
<keyword evidence="14" id="KW-0418">Kinase</keyword>
<keyword evidence="15 24" id="KW-0067">ATP-binding</keyword>
<dbReference type="EC" id="2.7.11.13" evidence="7"/>
<keyword evidence="10" id="KW-0597">Phosphoprotein</keyword>
<evidence type="ECO:0000256" key="26">
    <source>
        <dbReference type="SAM" id="MobiDB-lite"/>
    </source>
</evidence>
<reference evidence="30" key="3">
    <citation type="submission" date="2025-09" db="UniProtKB">
        <authorList>
            <consortium name="Ensembl"/>
        </authorList>
    </citation>
    <scope>IDENTIFICATION</scope>
</reference>
<dbReference type="InterPro" id="IPR037313">
    <property type="entry name" value="PKN_HR1_1"/>
</dbReference>
<dbReference type="AlphaFoldDB" id="A0A4W6FI91"/>
<keyword evidence="20" id="KW-0539">Nucleus</keyword>
<dbReference type="GO" id="GO:0005737">
    <property type="term" value="C:cytoplasm"/>
    <property type="evidence" value="ECO:0007669"/>
    <property type="project" value="UniProtKB-SubCell"/>
</dbReference>
<evidence type="ECO:0000256" key="16">
    <source>
        <dbReference type="ARBA" id="ARBA00023015"/>
    </source>
</evidence>
<feature type="domain" description="AGC-kinase C-terminal" evidence="28">
    <location>
        <begin position="860"/>
        <end position="927"/>
    </location>
</feature>
<evidence type="ECO:0000256" key="14">
    <source>
        <dbReference type="ARBA" id="ARBA00022777"/>
    </source>
</evidence>
<feature type="binding site" evidence="24">
    <location>
        <position position="631"/>
    </location>
    <ligand>
        <name>ATP</name>
        <dbReference type="ChEBI" id="CHEBI:30616"/>
    </ligand>
</feature>
<dbReference type="PROSITE" id="PS00107">
    <property type="entry name" value="PROTEIN_KINASE_ATP"/>
    <property type="match status" value="1"/>
</dbReference>
<dbReference type="InterPro" id="IPR011072">
    <property type="entry name" value="HR1_rho-bd"/>
</dbReference>
<accession>A0A4W6FI91</accession>
<evidence type="ECO:0000259" key="29">
    <source>
        <dbReference type="PROSITE" id="PS51860"/>
    </source>
</evidence>
<dbReference type="SUPFAM" id="SSF49562">
    <property type="entry name" value="C2 domain (Calcium/lipid-binding domain, CaLB)"/>
    <property type="match status" value="1"/>
</dbReference>
<dbReference type="InterPro" id="IPR036274">
    <property type="entry name" value="HR1_rpt_sf"/>
</dbReference>
<evidence type="ECO:0000259" key="27">
    <source>
        <dbReference type="PROSITE" id="PS50011"/>
    </source>
</evidence>
<dbReference type="GO" id="GO:0032154">
    <property type="term" value="C:cleavage furrow"/>
    <property type="evidence" value="ECO:0007669"/>
    <property type="project" value="UniProtKB-SubCell"/>
</dbReference>
<feature type="domain" description="REM-1" evidence="29">
    <location>
        <begin position="112"/>
        <end position="194"/>
    </location>
</feature>
<dbReference type="InterPro" id="IPR035892">
    <property type="entry name" value="C2_domain_sf"/>
</dbReference>
<dbReference type="SMART" id="SM00742">
    <property type="entry name" value="Hr1"/>
    <property type="match status" value="3"/>
</dbReference>
<keyword evidence="13 24" id="KW-0547">Nucleotide-binding</keyword>
<comment type="similarity">
    <text evidence="6">Belongs to the protein kinase superfamily. AGC Ser/Thr protein kinase family. PKC subfamily.</text>
</comment>
<dbReference type="PROSITE" id="PS50011">
    <property type="entry name" value="PROTEIN_KINASE_DOM"/>
    <property type="match status" value="1"/>
</dbReference>
<keyword evidence="19" id="KW-0804">Transcription</keyword>
<dbReference type="Pfam" id="PF00069">
    <property type="entry name" value="Pkinase"/>
    <property type="match status" value="1"/>
</dbReference>
<evidence type="ECO:0000256" key="1">
    <source>
        <dbReference type="ARBA" id="ARBA00004123"/>
    </source>
</evidence>
<evidence type="ECO:0000256" key="25">
    <source>
        <dbReference type="SAM" id="Coils"/>
    </source>
</evidence>
<keyword evidence="9" id="KW-0723">Serine/threonine-protein kinase</keyword>
<evidence type="ECO:0000256" key="5">
    <source>
        <dbReference type="ARBA" id="ARBA00004626"/>
    </source>
</evidence>
<dbReference type="FunFam" id="1.10.287.160:FF:000003">
    <property type="entry name" value="Putative serine/threonine-protein kinase N2"/>
    <property type="match status" value="1"/>
</dbReference>
<dbReference type="CDD" id="cd08687">
    <property type="entry name" value="C2_PKN-like"/>
    <property type="match status" value="1"/>
</dbReference>
<dbReference type="FunFam" id="1.10.287.160:FF:000001">
    <property type="entry name" value="Putative serine/threonine-protein kinase N2"/>
    <property type="match status" value="1"/>
</dbReference>
<dbReference type="Gene3D" id="3.30.200.20">
    <property type="entry name" value="Phosphorylase Kinase, domain 1"/>
    <property type="match status" value="1"/>
</dbReference>
<dbReference type="GO" id="GO:0031267">
    <property type="term" value="F:small GTPase binding"/>
    <property type="evidence" value="ECO:0007669"/>
    <property type="project" value="InterPro"/>
</dbReference>
<dbReference type="CDD" id="cd05589">
    <property type="entry name" value="STKc_PKN"/>
    <property type="match status" value="1"/>
</dbReference>
<evidence type="ECO:0000256" key="21">
    <source>
        <dbReference type="ARBA" id="ARBA00047272"/>
    </source>
</evidence>
<dbReference type="FunFam" id="3.30.200.20:FF:000058">
    <property type="entry name" value="Putative serine/threonine-protein kinase N2"/>
    <property type="match status" value="1"/>
</dbReference>
<keyword evidence="17 23" id="KW-0175">Coiled coil</keyword>
<dbReference type="InterPro" id="IPR000008">
    <property type="entry name" value="C2_dom"/>
</dbReference>
<evidence type="ECO:0000256" key="13">
    <source>
        <dbReference type="ARBA" id="ARBA00022741"/>
    </source>
</evidence>
<evidence type="ECO:0000256" key="23">
    <source>
        <dbReference type="PROSITE-ProRule" id="PRU01207"/>
    </source>
</evidence>
<dbReference type="GO" id="GO:0004697">
    <property type="term" value="F:diacylglycerol-dependent serine/threonine kinase activity"/>
    <property type="evidence" value="ECO:0007669"/>
    <property type="project" value="UniProtKB-EC"/>
</dbReference>
<dbReference type="GO" id="GO:0005634">
    <property type="term" value="C:nucleus"/>
    <property type="evidence" value="ECO:0007669"/>
    <property type="project" value="UniProtKB-SubCell"/>
</dbReference>
<evidence type="ECO:0000256" key="17">
    <source>
        <dbReference type="ARBA" id="ARBA00023054"/>
    </source>
</evidence>
<organism evidence="30 31">
    <name type="scientific">Lates calcarifer</name>
    <name type="common">Barramundi</name>
    <name type="synonym">Holocentrus calcarifer</name>
    <dbReference type="NCBI Taxonomy" id="8187"/>
    <lineage>
        <taxon>Eukaryota</taxon>
        <taxon>Metazoa</taxon>
        <taxon>Chordata</taxon>
        <taxon>Craniata</taxon>
        <taxon>Vertebrata</taxon>
        <taxon>Euteleostomi</taxon>
        <taxon>Actinopterygii</taxon>
        <taxon>Neopterygii</taxon>
        <taxon>Teleostei</taxon>
        <taxon>Neoteleostei</taxon>
        <taxon>Acanthomorphata</taxon>
        <taxon>Carangaria</taxon>
        <taxon>Carangaria incertae sedis</taxon>
        <taxon>Centropomidae</taxon>
        <taxon>Lates</taxon>
    </lineage>
</organism>
<evidence type="ECO:0000256" key="15">
    <source>
        <dbReference type="ARBA" id="ARBA00022840"/>
    </source>
</evidence>
<feature type="region of interest" description="Disordered" evidence="26">
    <location>
        <begin position="521"/>
        <end position="578"/>
    </location>
</feature>
<evidence type="ECO:0000256" key="20">
    <source>
        <dbReference type="ARBA" id="ARBA00023242"/>
    </source>
</evidence>
<dbReference type="InterPro" id="IPR000719">
    <property type="entry name" value="Prot_kinase_dom"/>
</dbReference>
<reference evidence="31" key="1">
    <citation type="submission" date="2015-09" db="EMBL/GenBank/DDBJ databases">
        <authorList>
            <person name="Sai Rama Sridatta P."/>
        </authorList>
    </citation>
    <scope>NUCLEOTIDE SEQUENCE [LARGE SCALE GENOMIC DNA]</scope>
</reference>
<evidence type="ECO:0000313" key="31">
    <source>
        <dbReference type="Proteomes" id="UP000314980"/>
    </source>
</evidence>
<evidence type="ECO:0000256" key="18">
    <source>
        <dbReference type="ARBA" id="ARBA00023136"/>
    </source>
</evidence>
<evidence type="ECO:0000256" key="7">
    <source>
        <dbReference type="ARBA" id="ARBA00012429"/>
    </source>
</evidence>
<dbReference type="GO" id="GO:0007165">
    <property type="term" value="P:signal transduction"/>
    <property type="evidence" value="ECO:0007669"/>
    <property type="project" value="InterPro"/>
</dbReference>
<feature type="coiled-coil region" evidence="25">
    <location>
        <begin position="40"/>
        <end position="97"/>
    </location>
</feature>
<dbReference type="Ensembl" id="ENSLCAT00010051547.1">
    <property type="protein sequence ID" value="ENSLCAP00010050236.1"/>
    <property type="gene ID" value="ENSLCAG00010022919.1"/>
</dbReference>
<feature type="domain" description="REM-1" evidence="29">
    <location>
        <begin position="24"/>
        <end position="100"/>
    </location>
</feature>
<dbReference type="Proteomes" id="UP000314980">
    <property type="component" value="Unassembled WGS sequence"/>
</dbReference>
<evidence type="ECO:0000256" key="22">
    <source>
        <dbReference type="ARBA" id="ARBA00047470"/>
    </source>
</evidence>
<protein>
    <recommendedName>
        <fullName evidence="7">protein kinase C</fullName>
        <ecNumber evidence="7">2.7.11.13</ecNumber>
    </recommendedName>
</protein>
<keyword evidence="16" id="KW-0805">Transcription regulation</keyword>
<name>A0A4W6FI91_LATCA</name>
<dbReference type="Gene3D" id="1.10.510.10">
    <property type="entry name" value="Transferase(Phosphotransferase) domain 1"/>
    <property type="match status" value="1"/>
</dbReference>
<evidence type="ECO:0000256" key="9">
    <source>
        <dbReference type="ARBA" id="ARBA00022527"/>
    </source>
</evidence>
<evidence type="ECO:0000256" key="6">
    <source>
        <dbReference type="ARBA" id="ARBA00005490"/>
    </source>
</evidence>
<dbReference type="CDD" id="cd11622">
    <property type="entry name" value="HR1_PKN_1"/>
    <property type="match status" value="1"/>
</dbReference>
<dbReference type="InterPro" id="IPR017441">
    <property type="entry name" value="Protein_kinase_ATP_BS"/>
</dbReference>
<evidence type="ECO:0000313" key="30">
    <source>
        <dbReference type="Ensembl" id="ENSLCAP00010050236.1"/>
    </source>
</evidence>
<evidence type="ECO:0000256" key="24">
    <source>
        <dbReference type="PROSITE-ProRule" id="PRU10141"/>
    </source>
</evidence>
<keyword evidence="12" id="KW-0677">Repeat</keyword>
<proteinExistence type="inferred from homology"/>
<dbReference type="SUPFAM" id="SSF56112">
    <property type="entry name" value="Protein kinase-like (PK-like)"/>
    <property type="match status" value="1"/>
</dbReference>
<dbReference type="FunFam" id="1.10.510.10:FF:000038">
    <property type="entry name" value="serine/threonine-protein kinase N2 isoform X1"/>
    <property type="match status" value="1"/>
</dbReference>
<evidence type="ECO:0000256" key="12">
    <source>
        <dbReference type="ARBA" id="ARBA00022737"/>
    </source>
</evidence>
<evidence type="ECO:0000256" key="4">
    <source>
        <dbReference type="ARBA" id="ARBA00004496"/>
    </source>
</evidence>
<keyword evidence="31" id="KW-1185">Reference proteome</keyword>
<comment type="catalytic activity">
    <reaction evidence="22">
        <text>L-seryl-[protein] + ATP = O-phospho-L-seryl-[protein] + ADP + H(+)</text>
        <dbReference type="Rhea" id="RHEA:17989"/>
        <dbReference type="Rhea" id="RHEA-COMP:9863"/>
        <dbReference type="Rhea" id="RHEA-COMP:11604"/>
        <dbReference type="ChEBI" id="CHEBI:15378"/>
        <dbReference type="ChEBI" id="CHEBI:29999"/>
        <dbReference type="ChEBI" id="CHEBI:30616"/>
        <dbReference type="ChEBI" id="CHEBI:83421"/>
        <dbReference type="ChEBI" id="CHEBI:456216"/>
        <dbReference type="EC" id="2.7.11.13"/>
    </reaction>
</comment>
<dbReference type="Pfam" id="PF00433">
    <property type="entry name" value="Pkinase_C"/>
    <property type="match status" value="1"/>
</dbReference>
<dbReference type="Gene3D" id="1.10.287.160">
    <property type="entry name" value="HR1 repeat"/>
    <property type="match status" value="3"/>
</dbReference>
<feature type="domain" description="Protein kinase" evidence="27">
    <location>
        <begin position="602"/>
        <end position="859"/>
    </location>
</feature>
<dbReference type="InterPro" id="IPR011009">
    <property type="entry name" value="Kinase-like_dom_sf"/>
</dbReference>
<dbReference type="Pfam" id="PF02185">
    <property type="entry name" value="HR1"/>
    <property type="match status" value="3"/>
</dbReference>
<comment type="catalytic activity">
    <reaction evidence="21">
        <text>L-threonyl-[protein] + ATP = O-phospho-L-threonyl-[protein] + ADP + H(+)</text>
        <dbReference type="Rhea" id="RHEA:46608"/>
        <dbReference type="Rhea" id="RHEA-COMP:11060"/>
        <dbReference type="Rhea" id="RHEA-COMP:11605"/>
        <dbReference type="ChEBI" id="CHEBI:15378"/>
        <dbReference type="ChEBI" id="CHEBI:30013"/>
        <dbReference type="ChEBI" id="CHEBI:30616"/>
        <dbReference type="ChEBI" id="CHEBI:61977"/>
        <dbReference type="ChEBI" id="CHEBI:456216"/>
        <dbReference type="EC" id="2.7.11.13"/>
    </reaction>
</comment>
<dbReference type="InterPro" id="IPR017892">
    <property type="entry name" value="Pkinase_C"/>
</dbReference>
<sequence length="927" mass="104987">MAADSVQGDARGQLVAERLGLGHNLDLSDTMVQQKLDEIKEQIRREIRKELKIKEGAENLRKVTTDKKSLAYVDNMLKKSNKKVEELHQELQELNAHIVVKDPEELLECPLTPDTPNSEARMCTSSSRLAALKRQNDIELKVKQGAENMIQMYSNGPSKDRKLLATAQQMLQDSKTKIEFIRMQILKASQANELSFENNDPIISPLDLRVEELCHHARIESAVAEGAKNVMKLLGSGKVTEKRAHSEAQARFNESSQKLDLLRYSLEQRLNELPKNHPRSSSIIEELSLLSSPVLSPRSSIISTQNQYSTVTKPAALTGTLDVRLMGCQDLLENVPGRSKAASVPLPGWSPSETRSSFISRANRNRGVSSRNLTKSEELSNEISAVLKLDNTVVGQTSWRPVSNQAWDQKFTLELDRSRELEISVYWRDWRSLCAVKFLRLEDFLDNQRHGMCLYLEPQGMLFAEVTFFNPVIERRPKLQRQKKIFSKQQGKTFLRAPQMNINIATWGRLVRRAIPTVSTNSFSPQAAETGPSSLPGSPTPTAPLSVHSDPLVTKLDFDKEPTPGPKHYPTPDDIREPLVQDKMPDKEESSSKQFHFSLQDFKCVAVLGRGHFGKVLLAEYKSTGEMFAIKALKKGDIVARDEVDSLMCEKRIFETVNSVRHPFLVNLFACFQTQEHVCFVMEYAAGGDLMMHIHADVFSEPRAVFYAACVVLGLQFLHDHKIKHHDLDNLLLDTEGYVKIADFGLCKEGMGFRDRTSTFCGTPEFLAPEVLTETSYTRAVDWWGLGVLIFEMLVGESPFPGDDEEEVFDSIVNDEVRYPRFLSTEAISIMRRLLRRSPERRLGAGERDAEEVKKHLFFRHMDWNGLLAKKVKPPFVPTIQGANDVSNFDDEFTSEAPILTPPREPRMLSSEEQNMFSDFDYIADWC</sequence>
<dbReference type="PROSITE" id="PS51860">
    <property type="entry name" value="REM_1"/>
    <property type="match status" value="3"/>
</dbReference>
<dbReference type="SMART" id="SM00239">
    <property type="entry name" value="C2"/>
    <property type="match status" value="1"/>
</dbReference>
<reference evidence="30" key="2">
    <citation type="submission" date="2025-08" db="UniProtKB">
        <authorList>
            <consortium name="Ensembl"/>
        </authorList>
    </citation>
    <scope>IDENTIFICATION</scope>
</reference>
<evidence type="ECO:0000256" key="2">
    <source>
        <dbReference type="ARBA" id="ARBA00004214"/>
    </source>
</evidence>
<evidence type="ECO:0000256" key="10">
    <source>
        <dbReference type="ARBA" id="ARBA00022553"/>
    </source>
</evidence>
<dbReference type="InterPro" id="IPR000961">
    <property type="entry name" value="AGC-kinase_C"/>
</dbReference>